<dbReference type="Proteomes" id="UP001044222">
    <property type="component" value="Chromosome 16"/>
</dbReference>
<organism evidence="3 4">
    <name type="scientific">Anguilla anguilla</name>
    <name type="common">European freshwater eel</name>
    <name type="synonym">Muraena anguilla</name>
    <dbReference type="NCBI Taxonomy" id="7936"/>
    <lineage>
        <taxon>Eukaryota</taxon>
        <taxon>Metazoa</taxon>
        <taxon>Chordata</taxon>
        <taxon>Craniata</taxon>
        <taxon>Vertebrata</taxon>
        <taxon>Euteleostomi</taxon>
        <taxon>Actinopterygii</taxon>
        <taxon>Neopterygii</taxon>
        <taxon>Teleostei</taxon>
        <taxon>Anguilliformes</taxon>
        <taxon>Anguillidae</taxon>
        <taxon>Anguilla</taxon>
    </lineage>
</organism>
<dbReference type="InterPro" id="IPR051192">
    <property type="entry name" value="Sprouty_domain"/>
</dbReference>
<sequence length="324" mass="34099">MEVGTQSSSGSLAVPDSRGQHAGEPGAREPGCQQVLVLSLDQIHAVGSANEYTEGPTVASARPGSHQAVLQPPPPLQKPEPERDLAPELHQQRSATREQHQHRRLSSPSAVPTQSPIGGSHGSASVERRVPGDPASGQVATASPKPSKPKQGEQKLFEEEEQGETGSGTPGSGHAPLCEVCGLCTCEECAFPRALPSCWACQHRCVCSAQNLLEYATCVCCVKGLFYHCSTDDEDVCADRPFSCGPSRGACAGPPSPWRPSSCPAFSATRPPRAACGWCRAATAVSKARGAAGADAQTPYAEAMPPDSPRRIDSFCLYCCLRKE</sequence>
<dbReference type="GO" id="GO:0046580">
    <property type="term" value="P:negative regulation of Ras protein signal transduction"/>
    <property type="evidence" value="ECO:0007669"/>
    <property type="project" value="TreeGrafter"/>
</dbReference>
<evidence type="ECO:0000313" key="4">
    <source>
        <dbReference type="Proteomes" id="UP001044222"/>
    </source>
</evidence>
<dbReference type="Pfam" id="PF05210">
    <property type="entry name" value="Sprouty"/>
    <property type="match status" value="1"/>
</dbReference>
<accession>A0A9D3RN46</accession>
<dbReference type="AlphaFoldDB" id="A0A9D3RN46"/>
<evidence type="ECO:0000256" key="1">
    <source>
        <dbReference type="ARBA" id="ARBA00010964"/>
    </source>
</evidence>
<dbReference type="GO" id="GO:0016020">
    <property type="term" value="C:membrane"/>
    <property type="evidence" value="ECO:0007669"/>
    <property type="project" value="InterPro"/>
</dbReference>
<proteinExistence type="inferred from homology"/>
<evidence type="ECO:0000256" key="2">
    <source>
        <dbReference type="SAM" id="MobiDB-lite"/>
    </source>
</evidence>
<dbReference type="InterPro" id="IPR007875">
    <property type="entry name" value="Sprouty"/>
</dbReference>
<dbReference type="PANTHER" id="PTHR12365:SF7">
    <property type="entry name" value="PROTEIN SPROUTY"/>
    <property type="match status" value="1"/>
</dbReference>
<evidence type="ECO:0008006" key="5">
    <source>
        <dbReference type="Google" id="ProtNLM"/>
    </source>
</evidence>
<evidence type="ECO:0000313" key="3">
    <source>
        <dbReference type="EMBL" id="KAG5833712.1"/>
    </source>
</evidence>
<dbReference type="GO" id="GO:0048513">
    <property type="term" value="P:animal organ development"/>
    <property type="evidence" value="ECO:0007669"/>
    <property type="project" value="TreeGrafter"/>
</dbReference>
<feature type="compositionally biased region" description="Polar residues" evidence="2">
    <location>
        <begin position="106"/>
        <end position="117"/>
    </location>
</feature>
<feature type="region of interest" description="Disordered" evidence="2">
    <location>
        <begin position="48"/>
        <end position="171"/>
    </location>
</feature>
<feature type="region of interest" description="Disordered" evidence="2">
    <location>
        <begin position="1"/>
        <end position="32"/>
    </location>
</feature>
<keyword evidence="4" id="KW-1185">Reference proteome</keyword>
<reference evidence="3" key="1">
    <citation type="submission" date="2021-01" db="EMBL/GenBank/DDBJ databases">
        <title>A chromosome-scale assembly of European eel, Anguilla anguilla.</title>
        <authorList>
            <person name="Henkel C."/>
            <person name="Jong-Raadsen S.A."/>
            <person name="Dufour S."/>
            <person name="Weltzien F.-A."/>
            <person name="Palstra A.P."/>
            <person name="Pelster B."/>
            <person name="Spaink H.P."/>
            <person name="Van Den Thillart G.E."/>
            <person name="Jansen H."/>
            <person name="Zahm M."/>
            <person name="Klopp C."/>
            <person name="Cedric C."/>
            <person name="Louis A."/>
            <person name="Berthelot C."/>
            <person name="Parey E."/>
            <person name="Roest Crollius H."/>
            <person name="Montfort J."/>
            <person name="Robinson-Rechavi M."/>
            <person name="Bucao C."/>
            <person name="Bouchez O."/>
            <person name="Gislard M."/>
            <person name="Lluch J."/>
            <person name="Milhes M."/>
            <person name="Lampietro C."/>
            <person name="Lopez Roques C."/>
            <person name="Donnadieu C."/>
            <person name="Braasch I."/>
            <person name="Desvignes T."/>
            <person name="Postlethwait J."/>
            <person name="Bobe J."/>
            <person name="Guiguen Y."/>
            <person name="Dirks R."/>
        </authorList>
    </citation>
    <scope>NUCLEOTIDE SEQUENCE</scope>
    <source>
        <strain evidence="3">Tag_6206</strain>
        <tissue evidence="3">Liver</tissue>
    </source>
</reference>
<comment type="similarity">
    <text evidence="1">Belongs to the sprouty family.</text>
</comment>
<protein>
    <recommendedName>
        <fullName evidence="5">Protein sprouty homolog 2</fullName>
    </recommendedName>
</protein>
<gene>
    <name evidence="3" type="ORF">ANANG_G00278770</name>
</gene>
<dbReference type="EMBL" id="JAFIRN010000016">
    <property type="protein sequence ID" value="KAG5833712.1"/>
    <property type="molecule type" value="Genomic_DNA"/>
</dbReference>
<dbReference type="PANTHER" id="PTHR12365">
    <property type="entry name" value="SPROUTY"/>
    <property type="match status" value="1"/>
</dbReference>
<dbReference type="GO" id="GO:0040037">
    <property type="term" value="P:negative regulation of fibroblast growth factor receptor signaling pathway"/>
    <property type="evidence" value="ECO:0007669"/>
    <property type="project" value="TreeGrafter"/>
</dbReference>
<comment type="caution">
    <text evidence="3">The sequence shown here is derived from an EMBL/GenBank/DDBJ whole genome shotgun (WGS) entry which is preliminary data.</text>
</comment>
<name>A0A9D3RN46_ANGAN</name>
<feature type="compositionally biased region" description="Basic and acidic residues" evidence="2">
    <location>
        <begin position="79"/>
        <end position="99"/>
    </location>
</feature>
<dbReference type="GO" id="GO:0005829">
    <property type="term" value="C:cytosol"/>
    <property type="evidence" value="ECO:0007669"/>
    <property type="project" value="TreeGrafter"/>
</dbReference>
<feature type="compositionally biased region" description="Polar residues" evidence="2">
    <location>
        <begin position="1"/>
        <end position="11"/>
    </location>
</feature>